<dbReference type="InterPro" id="IPR010982">
    <property type="entry name" value="Lambda_DNA-bd_dom_sf"/>
</dbReference>
<feature type="domain" description="HTH cro/C1-type" evidence="1">
    <location>
        <begin position="34"/>
        <end position="89"/>
    </location>
</feature>
<dbReference type="PROSITE" id="PS50943">
    <property type="entry name" value="HTH_CROC1"/>
    <property type="match status" value="1"/>
</dbReference>
<comment type="caution">
    <text evidence="2">The sequence shown here is derived from an EMBL/GenBank/DDBJ whole genome shotgun (WGS) entry which is preliminary data.</text>
</comment>
<dbReference type="PATRIC" id="fig|797516.3.peg.894"/>
<dbReference type="Gene3D" id="1.10.260.40">
    <property type="entry name" value="lambda repressor-like DNA-binding domains"/>
    <property type="match status" value="1"/>
</dbReference>
<dbReference type="STRING" id="797516.HMPREF9104_01008"/>
<keyword evidence="2" id="KW-0238">DNA-binding</keyword>
<evidence type="ECO:0000313" key="2">
    <source>
        <dbReference type="EMBL" id="EHO52415.1"/>
    </source>
</evidence>
<dbReference type="CDD" id="cd00093">
    <property type="entry name" value="HTH_XRE"/>
    <property type="match status" value="1"/>
</dbReference>
<dbReference type="SUPFAM" id="SSF47413">
    <property type="entry name" value="lambda repressor-like DNA-binding domains"/>
    <property type="match status" value="1"/>
</dbReference>
<dbReference type="InterPro" id="IPR001387">
    <property type="entry name" value="Cro/C1-type_HTH"/>
</dbReference>
<evidence type="ECO:0000313" key="3">
    <source>
        <dbReference type="Proteomes" id="UP000005025"/>
    </source>
</evidence>
<dbReference type="HOGENOM" id="CLU_2404622_0_0_9"/>
<sequence length="92" mass="10458">RKKGEIVMRLTDLESSFSSIPNDEKFIIDTMAKLYAERIKNKVSQQELAKKIGMKQPQLAKLETLESVPTLRTLNRYARGLGLKLEVELVPA</sequence>
<feature type="non-terminal residue" evidence="2">
    <location>
        <position position="1"/>
    </location>
</feature>
<accession>H1LEI2</accession>
<organism evidence="2 3">
    <name type="scientific">Lentilactobacillus kisonensis F0435</name>
    <dbReference type="NCBI Taxonomy" id="797516"/>
    <lineage>
        <taxon>Bacteria</taxon>
        <taxon>Bacillati</taxon>
        <taxon>Bacillota</taxon>
        <taxon>Bacilli</taxon>
        <taxon>Lactobacillales</taxon>
        <taxon>Lactobacillaceae</taxon>
        <taxon>Lentilactobacillus</taxon>
    </lineage>
</organism>
<proteinExistence type="predicted"/>
<dbReference type="AlphaFoldDB" id="H1LEI2"/>
<reference evidence="2 3" key="1">
    <citation type="submission" date="2011-09" db="EMBL/GenBank/DDBJ databases">
        <authorList>
            <person name="Weinstock G."/>
            <person name="Sodergren E."/>
            <person name="Clifton S."/>
            <person name="Fulton L."/>
            <person name="Fulton B."/>
            <person name="Courtney L."/>
            <person name="Fronick C."/>
            <person name="Harrison M."/>
            <person name="Strong C."/>
            <person name="Farmer C."/>
            <person name="Delahaunty K."/>
            <person name="Markovic C."/>
            <person name="Hall O."/>
            <person name="Minx P."/>
            <person name="Tomlinson C."/>
            <person name="Mitreva M."/>
            <person name="Hou S."/>
            <person name="Chen J."/>
            <person name="Wollam A."/>
            <person name="Pepin K.H."/>
            <person name="Johnson M."/>
            <person name="Bhonagiri V."/>
            <person name="Zhang X."/>
            <person name="Suruliraj S."/>
            <person name="Warren W."/>
            <person name="Chinwalla A."/>
            <person name="Mardis E.R."/>
            <person name="Wilson R.K."/>
        </authorList>
    </citation>
    <scope>NUCLEOTIDE SEQUENCE [LARGE SCALE GENOMIC DNA]</scope>
    <source>
        <strain evidence="2 3">F0435</strain>
    </source>
</reference>
<dbReference type="Pfam" id="PF01381">
    <property type="entry name" value="HTH_3"/>
    <property type="match status" value="1"/>
</dbReference>
<gene>
    <name evidence="2" type="ORF">HMPREF9104_01008</name>
</gene>
<dbReference type="Proteomes" id="UP000005025">
    <property type="component" value="Unassembled WGS sequence"/>
</dbReference>
<dbReference type="EMBL" id="AGRJ01000103">
    <property type="protein sequence ID" value="EHO52415.1"/>
    <property type="molecule type" value="Genomic_DNA"/>
</dbReference>
<protein>
    <submittedName>
        <fullName evidence="2">DNA-binding helix-turn-helix protein</fullName>
    </submittedName>
</protein>
<name>H1LEI2_9LACO</name>
<dbReference type="GO" id="GO:0003677">
    <property type="term" value="F:DNA binding"/>
    <property type="evidence" value="ECO:0007669"/>
    <property type="project" value="UniProtKB-KW"/>
</dbReference>
<evidence type="ECO:0000259" key="1">
    <source>
        <dbReference type="PROSITE" id="PS50943"/>
    </source>
</evidence>
<dbReference type="SMART" id="SM00530">
    <property type="entry name" value="HTH_XRE"/>
    <property type="match status" value="1"/>
</dbReference>